<dbReference type="OrthoDB" id="9876299at2759"/>
<keyword evidence="3" id="KW-0560">Oxidoreductase</keyword>
<dbReference type="InterPro" id="IPR051468">
    <property type="entry name" value="Fungal_SecMetab_SDRs"/>
</dbReference>
<comment type="similarity">
    <text evidence="1">Belongs to the short-chain dehydrogenases/reductases (SDR) family.</text>
</comment>
<dbReference type="Gene3D" id="3.40.50.720">
    <property type="entry name" value="NAD(P)-binding Rossmann-like Domain"/>
    <property type="match status" value="1"/>
</dbReference>
<reference evidence="4 5" key="1">
    <citation type="submission" date="2015-01" db="EMBL/GenBank/DDBJ databases">
        <title>The Genome Sequence of Exophiala spinifera CBS89968.</title>
        <authorList>
            <consortium name="The Broad Institute Genomics Platform"/>
            <person name="Cuomo C."/>
            <person name="de Hoog S."/>
            <person name="Gorbushina A."/>
            <person name="Stielow B."/>
            <person name="Teixiera M."/>
            <person name="Abouelleil A."/>
            <person name="Chapman S.B."/>
            <person name="Priest M."/>
            <person name="Young S.K."/>
            <person name="Wortman J."/>
            <person name="Nusbaum C."/>
            <person name="Birren B."/>
        </authorList>
    </citation>
    <scope>NUCLEOTIDE SEQUENCE [LARGE SCALE GENOMIC DNA]</scope>
    <source>
        <strain evidence="4 5">CBS 89968</strain>
    </source>
</reference>
<name>A0A0D2BWA6_9EURO</name>
<dbReference type="Proteomes" id="UP000053328">
    <property type="component" value="Unassembled WGS sequence"/>
</dbReference>
<keyword evidence="5" id="KW-1185">Reference proteome</keyword>
<dbReference type="GO" id="GO:0016491">
    <property type="term" value="F:oxidoreductase activity"/>
    <property type="evidence" value="ECO:0007669"/>
    <property type="project" value="UniProtKB-KW"/>
</dbReference>
<dbReference type="InterPro" id="IPR036291">
    <property type="entry name" value="NAD(P)-bd_dom_sf"/>
</dbReference>
<evidence type="ECO:0000256" key="3">
    <source>
        <dbReference type="ARBA" id="ARBA00023002"/>
    </source>
</evidence>
<dbReference type="PANTHER" id="PTHR43544:SF7">
    <property type="entry name" value="NADB-LER2"/>
    <property type="match status" value="1"/>
</dbReference>
<accession>A0A0D2BWA6</accession>
<sequence>MSTNYLITGANRGLGRGFVSTYLSRPNSVVIAAVRNPSEECVKDLQSLPKAPSSSLIVVKIDSSSETDAAAAVKQIQDEHKIASLDVVIANAGTSGSIARVEALTPSDLVETFKINAVGPVLLFSAVAPLLKQSQSKPRFVTITSCLGTIGNMEEYPFPASSYGMSKAALNFATKKIHQENEHLIAFPMHPGWVYLVFSPSFLSLLAASKHDASIHLCGLPVSVVEATC</sequence>
<dbReference type="RefSeq" id="XP_016235720.1">
    <property type="nucleotide sequence ID" value="XM_016379893.1"/>
</dbReference>
<organism evidence="4 5">
    <name type="scientific">Exophiala spinifera</name>
    <dbReference type="NCBI Taxonomy" id="91928"/>
    <lineage>
        <taxon>Eukaryota</taxon>
        <taxon>Fungi</taxon>
        <taxon>Dikarya</taxon>
        <taxon>Ascomycota</taxon>
        <taxon>Pezizomycotina</taxon>
        <taxon>Eurotiomycetes</taxon>
        <taxon>Chaetothyriomycetidae</taxon>
        <taxon>Chaetothyriales</taxon>
        <taxon>Herpotrichiellaceae</taxon>
        <taxon>Exophiala</taxon>
    </lineage>
</organism>
<dbReference type="AlphaFoldDB" id="A0A0D2BWA6"/>
<dbReference type="GO" id="GO:0005737">
    <property type="term" value="C:cytoplasm"/>
    <property type="evidence" value="ECO:0007669"/>
    <property type="project" value="TreeGrafter"/>
</dbReference>
<dbReference type="SUPFAM" id="SSF51735">
    <property type="entry name" value="NAD(P)-binding Rossmann-fold domains"/>
    <property type="match status" value="1"/>
</dbReference>
<dbReference type="PANTHER" id="PTHR43544">
    <property type="entry name" value="SHORT-CHAIN DEHYDROGENASE/REDUCTASE"/>
    <property type="match status" value="1"/>
</dbReference>
<dbReference type="EMBL" id="KN847495">
    <property type="protein sequence ID" value="KIW15504.1"/>
    <property type="molecule type" value="Genomic_DNA"/>
</dbReference>
<evidence type="ECO:0000256" key="2">
    <source>
        <dbReference type="ARBA" id="ARBA00022857"/>
    </source>
</evidence>
<proteinExistence type="inferred from homology"/>
<dbReference type="HOGENOM" id="CLU_010194_9_1_1"/>
<keyword evidence="2" id="KW-0521">NADP</keyword>
<evidence type="ECO:0000313" key="5">
    <source>
        <dbReference type="Proteomes" id="UP000053328"/>
    </source>
</evidence>
<evidence type="ECO:0000313" key="4">
    <source>
        <dbReference type="EMBL" id="KIW15504.1"/>
    </source>
</evidence>
<dbReference type="PRINTS" id="PR00081">
    <property type="entry name" value="GDHRDH"/>
</dbReference>
<dbReference type="Pfam" id="PF00106">
    <property type="entry name" value="adh_short"/>
    <property type="match status" value="1"/>
</dbReference>
<evidence type="ECO:0000256" key="1">
    <source>
        <dbReference type="ARBA" id="ARBA00006484"/>
    </source>
</evidence>
<protein>
    <submittedName>
        <fullName evidence="4">Uncharacterized protein</fullName>
    </submittedName>
</protein>
<dbReference type="InterPro" id="IPR002347">
    <property type="entry name" value="SDR_fam"/>
</dbReference>
<gene>
    <name evidence="4" type="ORF">PV08_05550</name>
</gene>
<dbReference type="GeneID" id="27332633"/>
<dbReference type="VEuPathDB" id="FungiDB:PV08_05550"/>